<comment type="caution">
    <text evidence="1">The sequence shown here is derived from an EMBL/GenBank/DDBJ whole genome shotgun (WGS) entry which is preliminary data.</text>
</comment>
<dbReference type="InterPro" id="IPR032710">
    <property type="entry name" value="NTF2-like_dom_sf"/>
</dbReference>
<evidence type="ECO:0000313" key="1">
    <source>
        <dbReference type="EMBL" id="KAK4187136.1"/>
    </source>
</evidence>
<name>A0AAN6WSF3_9PEZI</name>
<sequence length="162" mass="17666">MSLREQIAKTARAWLKAHRDRNPDAIRALVAPDFIANFHPKSLPPQGNKDGEGYVQFSAQAFTLFETYSPTEVDLVVDEGPRKAVCYVEARGYKELTIGCGTGTAAAPGVNDGYSNQYIHKLTLTEDGRLVKVFDSFVDSAAMMVFMGKVFAAKSGVSQPSE</sequence>
<dbReference type="Gene3D" id="3.10.450.50">
    <property type="match status" value="1"/>
</dbReference>
<dbReference type="SUPFAM" id="SSF54427">
    <property type="entry name" value="NTF2-like"/>
    <property type="match status" value="1"/>
</dbReference>
<dbReference type="AlphaFoldDB" id="A0AAN6WSF3"/>
<proteinExistence type="predicted"/>
<protein>
    <recommendedName>
        <fullName evidence="3">SnoaL-like domain-containing protein</fullName>
    </recommendedName>
</protein>
<gene>
    <name evidence="1" type="ORF">QBC35DRAFT_385591</name>
</gene>
<dbReference type="EMBL" id="MU864408">
    <property type="protein sequence ID" value="KAK4187136.1"/>
    <property type="molecule type" value="Genomic_DNA"/>
</dbReference>
<reference evidence="1" key="1">
    <citation type="journal article" date="2023" name="Mol. Phylogenet. Evol.">
        <title>Genome-scale phylogeny and comparative genomics of the fungal order Sordariales.</title>
        <authorList>
            <person name="Hensen N."/>
            <person name="Bonometti L."/>
            <person name="Westerberg I."/>
            <person name="Brannstrom I.O."/>
            <person name="Guillou S."/>
            <person name="Cros-Aarteil S."/>
            <person name="Calhoun S."/>
            <person name="Haridas S."/>
            <person name="Kuo A."/>
            <person name="Mondo S."/>
            <person name="Pangilinan J."/>
            <person name="Riley R."/>
            <person name="LaButti K."/>
            <person name="Andreopoulos B."/>
            <person name="Lipzen A."/>
            <person name="Chen C."/>
            <person name="Yan M."/>
            <person name="Daum C."/>
            <person name="Ng V."/>
            <person name="Clum A."/>
            <person name="Steindorff A."/>
            <person name="Ohm R.A."/>
            <person name="Martin F."/>
            <person name="Silar P."/>
            <person name="Natvig D.O."/>
            <person name="Lalanne C."/>
            <person name="Gautier V."/>
            <person name="Ament-Velasquez S.L."/>
            <person name="Kruys A."/>
            <person name="Hutchinson M.I."/>
            <person name="Powell A.J."/>
            <person name="Barry K."/>
            <person name="Miller A.N."/>
            <person name="Grigoriev I.V."/>
            <person name="Debuchy R."/>
            <person name="Gladieux P."/>
            <person name="Hiltunen Thoren M."/>
            <person name="Johannesson H."/>
        </authorList>
    </citation>
    <scope>NUCLEOTIDE SEQUENCE</scope>
    <source>
        <strain evidence="1">PSN309</strain>
    </source>
</reference>
<evidence type="ECO:0008006" key="3">
    <source>
        <dbReference type="Google" id="ProtNLM"/>
    </source>
</evidence>
<accession>A0AAN6WSF3</accession>
<organism evidence="1 2">
    <name type="scientific">Podospora australis</name>
    <dbReference type="NCBI Taxonomy" id="1536484"/>
    <lineage>
        <taxon>Eukaryota</taxon>
        <taxon>Fungi</taxon>
        <taxon>Dikarya</taxon>
        <taxon>Ascomycota</taxon>
        <taxon>Pezizomycotina</taxon>
        <taxon>Sordariomycetes</taxon>
        <taxon>Sordariomycetidae</taxon>
        <taxon>Sordariales</taxon>
        <taxon>Podosporaceae</taxon>
        <taxon>Podospora</taxon>
    </lineage>
</organism>
<dbReference type="Proteomes" id="UP001302126">
    <property type="component" value="Unassembled WGS sequence"/>
</dbReference>
<keyword evidence="2" id="KW-1185">Reference proteome</keyword>
<evidence type="ECO:0000313" key="2">
    <source>
        <dbReference type="Proteomes" id="UP001302126"/>
    </source>
</evidence>
<reference evidence="1" key="2">
    <citation type="submission" date="2023-05" db="EMBL/GenBank/DDBJ databases">
        <authorList>
            <consortium name="Lawrence Berkeley National Laboratory"/>
            <person name="Steindorff A."/>
            <person name="Hensen N."/>
            <person name="Bonometti L."/>
            <person name="Westerberg I."/>
            <person name="Brannstrom I.O."/>
            <person name="Guillou S."/>
            <person name="Cros-Aarteil S."/>
            <person name="Calhoun S."/>
            <person name="Haridas S."/>
            <person name="Kuo A."/>
            <person name="Mondo S."/>
            <person name="Pangilinan J."/>
            <person name="Riley R."/>
            <person name="Labutti K."/>
            <person name="Andreopoulos B."/>
            <person name="Lipzen A."/>
            <person name="Chen C."/>
            <person name="Yanf M."/>
            <person name="Daum C."/>
            <person name="Ng V."/>
            <person name="Clum A."/>
            <person name="Ohm R."/>
            <person name="Martin F."/>
            <person name="Silar P."/>
            <person name="Natvig D."/>
            <person name="Lalanne C."/>
            <person name="Gautier V."/>
            <person name="Ament-Velasquez S.L."/>
            <person name="Kruys A."/>
            <person name="Hutchinson M.I."/>
            <person name="Powell A.J."/>
            <person name="Barry K."/>
            <person name="Miller A.N."/>
            <person name="Grigoriev I.V."/>
            <person name="Debuchy R."/>
            <person name="Gladieux P."/>
            <person name="Thoren M.H."/>
            <person name="Johannesson H."/>
        </authorList>
    </citation>
    <scope>NUCLEOTIDE SEQUENCE</scope>
    <source>
        <strain evidence="1">PSN309</strain>
    </source>
</reference>